<sequence length="209" mass="22789">MTIPDPLRAGFERFRVSQFESQRRVWRELAKGQKPHALVIGCADSRVDPAAIFDAGPGELFIVRNVANLVPPYEPDSGHHGVSAALEFAVKTLGIEHVVVLGHKDCGGVHAAVTGAAEGTEFVHRWISPLQSALSESRHHCGYDAPTETLCNDLELRSVQHSLDRLLKFPFVAKAVEAGTLALHGARFGIADGQLEWLERNEGFQPVSI</sequence>
<keyword evidence="10" id="KW-1185">Reference proteome</keyword>
<dbReference type="PROSITE" id="PS00704">
    <property type="entry name" value="PROK_CO2_ANHYDRASE_1"/>
    <property type="match status" value="1"/>
</dbReference>
<dbReference type="SUPFAM" id="SSF53056">
    <property type="entry name" value="beta-carbonic anhydrase, cab"/>
    <property type="match status" value="1"/>
</dbReference>
<comment type="caution">
    <text evidence="9">The sequence shown here is derived from an EMBL/GenBank/DDBJ whole genome shotgun (WGS) entry which is preliminary data.</text>
</comment>
<dbReference type="Gene3D" id="3.40.1050.10">
    <property type="entry name" value="Carbonic anhydrase"/>
    <property type="match status" value="1"/>
</dbReference>
<dbReference type="PROSITE" id="PS00705">
    <property type="entry name" value="PROK_CO2_ANHYDRASE_2"/>
    <property type="match status" value="1"/>
</dbReference>
<evidence type="ECO:0000256" key="5">
    <source>
        <dbReference type="ARBA" id="ARBA00023239"/>
    </source>
</evidence>
<keyword evidence="3 7" id="KW-0479">Metal-binding</keyword>
<reference evidence="9 10" key="1">
    <citation type="journal article" date="2013" name="Int. J. Syst. Evol. Microbiol.">
        <title>Marinicauda pacifica gen. nov., sp. nov., a prosthecate alphaproteobacterium of the family Hyphomonadaceae isolated from deep seawater.</title>
        <authorList>
            <person name="Zhang X.Y."/>
            <person name="Li G.W."/>
            <person name="Wang C.S."/>
            <person name="Zhang Y.J."/>
            <person name="Xu X.W."/>
            <person name="Li H."/>
            <person name="Liu A."/>
            <person name="Liu C."/>
            <person name="Xie B.B."/>
            <person name="Qin Q.L."/>
            <person name="Xu Z."/>
            <person name="Chen X.L."/>
            <person name="Zhou B.C."/>
            <person name="Zhang Y.Z."/>
        </authorList>
    </citation>
    <scope>NUCLEOTIDE SEQUENCE [LARGE SCALE GENOMIC DNA]</scope>
    <source>
        <strain evidence="9 10">P-1 km-3</strain>
    </source>
</reference>
<dbReference type="EMBL" id="SRXV01000001">
    <property type="protein sequence ID" value="TGY94752.1"/>
    <property type="molecule type" value="Genomic_DNA"/>
</dbReference>
<comment type="function">
    <text evidence="8">Reversible hydration of carbon dioxide.</text>
</comment>
<evidence type="ECO:0000256" key="3">
    <source>
        <dbReference type="ARBA" id="ARBA00022723"/>
    </source>
</evidence>
<comment type="catalytic activity">
    <reaction evidence="6 8">
        <text>hydrogencarbonate + H(+) = CO2 + H2O</text>
        <dbReference type="Rhea" id="RHEA:10748"/>
        <dbReference type="ChEBI" id="CHEBI:15377"/>
        <dbReference type="ChEBI" id="CHEBI:15378"/>
        <dbReference type="ChEBI" id="CHEBI:16526"/>
        <dbReference type="ChEBI" id="CHEBI:17544"/>
        <dbReference type="EC" id="4.2.1.1"/>
    </reaction>
</comment>
<name>A0A4S2HGL1_9PROT</name>
<dbReference type="PANTHER" id="PTHR11002">
    <property type="entry name" value="CARBONIC ANHYDRASE"/>
    <property type="match status" value="1"/>
</dbReference>
<comment type="similarity">
    <text evidence="1 8">Belongs to the beta-class carbonic anhydrase family.</text>
</comment>
<dbReference type="SMART" id="SM00947">
    <property type="entry name" value="Pro_CA"/>
    <property type="match status" value="1"/>
</dbReference>
<dbReference type="InterPro" id="IPR001765">
    <property type="entry name" value="Carbonic_anhydrase"/>
</dbReference>
<protein>
    <recommendedName>
        <fullName evidence="2 8">Carbonic anhydrase</fullName>
        <ecNumber evidence="2 8">4.2.1.1</ecNumber>
    </recommendedName>
    <alternativeName>
        <fullName evidence="8">Carbonate dehydratase</fullName>
    </alternativeName>
</protein>
<dbReference type="PANTHER" id="PTHR11002:SF76">
    <property type="entry name" value="CARBONIC ANHYDRASE"/>
    <property type="match status" value="1"/>
</dbReference>
<organism evidence="9 10">
    <name type="scientific">Marinicauda pacifica</name>
    <dbReference type="NCBI Taxonomy" id="1133559"/>
    <lineage>
        <taxon>Bacteria</taxon>
        <taxon>Pseudomonadati</taxon>
        <taxon>Pseudomonadota</taxon>
        <taxon>Alphaproteobacteria</taxon>
        <taxon>Maricaulales</taxon>
        <taxon>Maricaulaceae</taxon>
        <taxon>Marinicauda</taxon>
    </lineage>
</organism>
<dbReference type="GO" id="GO:0015976">
    <property type="term" value="P:carbon utilization"/>
    <property type="evidence" value="ECO:0007669"/>
    <property type="project" value="InterPro"/>
</dbReference>
<dbReference type="InterPro" id="IPR015892">
    <property type="entry name" value="Carbonic_anhydrase_CS"/>
</dbReference>
<dbReference type="Proteomes" id="UP000305451">
    <property type="component" value="Unassembled WGS sequence"/>
</dbReference>
<dbReference type="EC" id="4.2.1.1" evidence="2 8"/>
<proteinExistence type="inferred from homology"/>
<evidence type="ECO:0000256" key="4">
    <source>
        <dbReference type="ARBA" id="ARBA00022833"/>
    </source>
</evidence>
<dbReference type="InterPro" id="IPR036874">
    <property type="entry name" value="Carbonic_anhydrase_sf"/>
</dbReference>
<evidence type="ECO:0000256" key="6">
    <source>
        <dbReference type="ARBA" id="ARBA00048348"/>
    </source>
</evidence>
<feature type="binding site" evidence="7">
    <location>
        <position position="106"/>
    </location>
    <ligand>
        <name>Zn(2+)</name>
        <dbReference type="ChEBI" id="CHEBI:29105"/>
    </ligand>
</feature>
<dbReference type="GO" id="GO:0008270">
    <property type="term" value="F:zinc ion binding"/>
    <property type="evidence" value="ECO:0007669"/>
    <property type="project" value="UniProtKB-UniRule"/>
</dbReference>
<dbReference type="Pfam" id="PF00484">
    <property type="entry name" value="Pro_CA"/>
    <property type="match status" value="1"/>
</dbReference>
<dbReference type="RefSeq" id="WP_135943949.1">
    <property type="nucleotide sequence ID" value="NZ_BMEI01000001.1"/>
</dbReference>
<feature type="binding site" evidence="7">
    <location>
        <position position="44"/>
    </location>
    <ligand>
        <name>Zn(2+)</name>
        <dbReference type="ChEBI" id="CHEBI:29105"/>
    </ligand>
</feature>
<dbReference type="OrthoDB" id="9797527at2"/>
<evidence type="ECO:0000256" key="8">
    <source>
        <dbReference type="RuleBase" id="RU003956"/>
    </source>
</evidence>
<accession>A0A4S2HGL1</accession>
<dbReference type="AlphaFoldDB" id="A0A4S2HGL1"/>
<evidence type="ECO:0000313" key="9">
    <source>
        <dbReference type="EMBL" id="TGY94752.1"/>
    </source>
</evidence>
<keyword evidence="5 8" id="KW-0456">Lyase</keyword>
<dbReference type="CDD" id="cd00884">
    <property type="entry name" value="beta_CA_cladeB"/>
    <property type="match status" value="1"/>
</dbReference>
<feature type="binding site" evidence="7">
    <location>
        <position position="42"/>
    </location>
    <ligand>
        <name>Zn(2+)</name>
        <dbReference type="ChEBI" id="CHEBI:29105"/>
    </ligand>
</feature>
<gene>
    <name evidence="9" type="ORF">E5162_05660</name>
</gene>
<keyword evidence="4 7" id="KW-0862">Zinc</keyword>
<dbReference type="GO" id="GO:0004089">
    <property type="term" value="F:carbonate dehydratase activity"/>
    <property type="evidence" value="ECO:0007669"/>
    <property type="project" value="UniProtKB-UniRule"/>
</dbReference>
<evidence type="ECO:0000313" key="10">
    <source>
        <dbReference type="Proteomes" id="UP000305451"/>
    </source>
</evidence>
<evidence type="ECO:0000256" key="2">
    <source>
        <dbReference type="ARBA" id="ARBA00012925"/>
    </source>
</evidence>
<comment type="cofactor">
    <cofactor evidence="7">
        <name>Zn(2+)</name>
        <dbReference type="ChEBI" id="CHEBI:29105"/>
    </cofactor>
    <text evidence="7">Binds 1 zinc ion per subunit.</text>
</comment>
<feature type="binding site" evidence="7">
    <location>
        <position position="103"/>
    </location>
    <ligand>
        <name>Zn(2+)</name>
        <dbReference type="ChEBI" id="CHEBI:29105"/>
    </ligand>
</feature>
<evidence type="ECO:0000256" key="7">
    <source>
        <dbReference type="PIRSR" id="PIRSR601765-1"/>
    </source>
</evidence>
<dbReference type="InterPro" id="IPR045066">
    <property type="entry name" value="Beta_CA_cladeB"/>
</dbReference>
<evidence type="ECO:0000256" key="1">
    <source>
        <dbReference type="ARBA" id="ARBA00006217"/>
    </source>
</evidence>